<accession>A0A5N5W9D1</accession>
<dbReference type="AlphaFoldDB" id="A0A5N5W9D1"/>
<reference evidence="2 3" key="1">
    <citation type="journal article" date="2019" name="Microb. Cell Fact.">
        <title>Exploring novel herbicidin analogues by transcriptional regulator overexpression and MS/MS molecular networking.</title>
        <authorList>
            <person name="Shi Y."/>
            <person name="Gu R."/>
            <person name="Li Y."/>
            <person name="Wang X."/>
            <person name="Ren W."/>
            <person name="Li X."/>
            <person name="Wang L."/>
            <person name="Xie Y."/>
            <person name="Hong B."/>
        </authorList>
    </citation>
    <scope>NUCLEOTIDE SEQUENCE [LARGE SCALE GENOMIC DNA]</scope>
    <source>
        <strain evidence="2 3">US-43</strain>
    </source>
</reference>
<evidence type="ECO:0000313" key="3">
    <source>
        <dbReference type="Proteomes" id="UP000327000"/>
    </source>
</evidence>
<dbReference type="OrthoDB" id="1162179at2"/>
<dbReference type="SUPFAM" id="SSF109854">
    <property type="entry name" value="DinB/YfiT-like putative metalloenzymes"/>
    <property type="match status" value="1"/>
</dbReference>
<dbReference type="InterPro" id="IPR034660">
    <property type="entry name" value="DinB/YfiT-like"/>
</dbReference>
<evidence type="ECO:0000313" key="2">
    <source>
        <dbReference type="EMBL" id="KAB7846838.1"/>
    </source>
</evidence>
<comment type="caution">
    <text evidence="2">The sequence shown here is derived from an EMBL/GenBank/DDBJ whole genome shotgun (WGS) entry which is preliminary data.</text>
</comment>
<organism evidence="2 3">
    <name type="scientific">Streptomyces mobaraensis</name>
    <name type="common">Streptoverticillium mobaraense</name>
    <dbReference type="NCBI Taxonomy" id="35621"/>
    <lineage>
        <taxon>Bacteria</taxon>
        <taxon>Bacillati</taxon>
        <taxon>Actinomycetota</taxon>
        <taxon>Actinomycetes</taxon>
        <taxon>Kitasatosporales</taxon>
        <taxon>Streptomycetaceae</taxon>
        <taxon>Streptomyces</taxon>
    </lineage>
</organism>
<gene>
    <name evidence="2" type="ORF">FRZ00_11505</name>
</gene>
<proteinExistence type="predicted"/>
<sequence length="179" mass="18433">MDDPTTAGTTTSVTACAAEQLGQVGELVGILTDDQYLHRPRGASPIAGHVRHCVDHYTAILAGAGSGTVDYDRRTRGGPVETDRDAALARLAHVRGLVGTVAPGDLKRPVEVVSVVAPDGSVARTPSTVGRELVFVAHHAVHHLAVMVPLARALGVDVPAEFGYAPATLAAGRRPGADA</sequence>
<dbReference type="EMBL" id="VOKX01000018">
    <property type="protein sequence ID" value="KAB7846838.1"/>
    <property type="molecule type" value="Genomic_DNA"/>
</dbReference>
<keyword evidence="3" id="KW-1185">Reference proteome</keyword>
<protein>
    <submittedName>
        <fullName evidence="2">DinB family protein</fullName>
    </submittedName>
</protein>
<dbReference type="Pfam" id="PF12867">
    <property type="entry name" value="DinB_2"/>
    <property type="match status" value="1"/>
</dbReference>
<dbReference type="Gene3D" id="1.20.120.450">
    <property type="entry name" value="dinb family like domain"/>
    <property type="match status" value="1"/>
</dbReference>
<evidence type="ECO:0000259" key="1">
    <source>
        <dbReference type="Pfam" id="PF12867"/>
    </source>
</evidence>
<dbReference type="PANTHER" id="PTHR39473">
    <property type="match status" value="1"/>
</dbReference>
<dbReference type="InterPro" id="IPR024775">
    <property type="entry name" value="DinB-like"/>
</dbReference>
<dbReference type="Proteomes" id="UP000327000">
    <property type="component" value="Unassembled WGS sequence"/>
</dbReference>
<feature type="domain" description="DinB-like" evidence="1">
    <location>
        <begin position="26"/>
        <end position="147"/>
    </location>
</feature>
<dbReference type="RefSeq" id="WP_004938927.1">
    <property type="nucleotide sequence ID" value="NZ_JBFADJ010000009.1"/>
</dbReference>
<dbReference type="PANTHER" id="PTHR39473:SF1">
    <property type="entry name" value="DINB-LIKE DOMAIN-CONTAINING PROTEIN"/>
    <property type="match status" value="1"/>
</dbReference>
<name>A0A5N5W9D1_STRMB</name>